<protein>
    <recommendedName>
        <fullName evidence="3">DUF3500 domain-containing protein</fullName>
    </recommendedName>
</protein>
<organism evidence="1 2">
    <name type="scientific">Anatilimnocola aggregata</name>
    <dbReference type="NCBI Taxonomy" id="2528021"/>
    <lineage>
        <taxon>Bacteria</taxon>
        <taxon>Pseudomonadati</taxon>
        <taxon>Planctomycetota</taxon>
        <taxon>Planctomycetia</taxon>
        <taxon>Pirellulales</taxon>
        <taxon>Pirellulaceae</taxon>
        <taxon>Anatilimnocola</taxon>
    </lineage>
</organism>
<dbReference type="Proteomes" id="UP000315017">
    <property type="component" value="Chromosome"/>
</dbReference>
<gene>
    <name evidence="1" type="ORF">ETAA8_22410</name>
</gene>
<sequence length="344" mass="37729">MKRFALAIGILITLGAVAWGAFLRVGGTGGEMITAADKWLGTLSAEQKAKAVMSYDAPERVDWHFIPKATRKGLQVKEMNEQQRKAAHSLLQSALSQIGYGKATKIMELEKVLKELEKSKVGGNIRDNERYYFTIFGEPGDTSRWGLSVEGHHTSMNFVVDKGRVISSTPIMFGTNPAIMKEEVAGIAKGTRVLAAEEELAFELLHSLSAEQRKEAVIAEKALAEVREAGKPQPATDAAEGIAASKLNDAQKKLLRSLIDTYANNVPEEVAKERLAAIEKDGFDKVKFAWAGADKLGIGHYYRVQGDSFVIEFVNTQPDAAGNPANHIHCFWRDMRGDFALPIN</sequence>
<reference evidence="1 2" key="1">
    <citation type="submission" date="2019-02" db="EMBL/GenBank/DDBJ databases">
        <title>Deep-cultivation of Planctomycetes and their phenomic and genomic characterization uncovers novel biology.</title>
        <authorList>
            <person name="Wiegand S."/>
            <person name="Jogler M."/>
            <person name="Boedeker C."/>
            <person name="Pinto D."/>
            <person name="Vollmers J."/>
            <person name="Rivas-Marin E."/>
            <person name="Kohn T."/>
            <person name="Peeters S.H."/>
            <person name="Heuer A."/>
            <person name="Rast P."/>
            <person name="Oberbeckmann S."/>
            <person name="Bunk B."/>
            <person name="Jeske O."/>
            <person name="Meyerdierks A."/>
            <person name="Storesund J.E."/>
            <person name="Kallscheuer N."/>
            <person name="Luecker S."/>
            <person name="Lage O.M."/>
            <person name="Pohl T."/>
            <person name="Merkel B.J."/>
            <person name="Hornburger P."/>
            <person name="Mueller R.-W."/>
            <person name="Bruemmer F."/>
            <person name="Labrenz M."/>
            <person name="Spormann A.M."/>
            <person name="Op den Camp H."/>
            <person name="Overmann J."/>
            <person name="Amann R."/>
            <person name="Jetten M.S.M."/>
            <person name="Mascher T."/>
            <person name="Medema M.H."/>
            <person name="Devos D.P."/>
            <person name="Kaster A.-K."/>
            <person name="Ovreas L."/>
            <person name="Rohde M."/>
            <person name="Galperin M.Y."/>
            <person name="Jogler C."/>
        </authorList>
    </citation>
    <scope>NUCLEOTIDE SEQUENCE [LARGE SCALE GENOMIC DNA]</scope>
    <source>
        <strain evidence="1 2">ETA_A8</strain>
    </source>
</reference>
<dbReference type="EMBL" id="CP036274">
    <property type="protein sequence ID" value="QDU27156.1"/>
    <property type="molecule type" value="Genomic_DNA"/>
</dbReference>
<dbReference type="KEGG" id="aagg:ETAA8_22410"/>
<dbReference type="PANTHER" id="PTHR37489">
    <property type="entry name" value="DUF3500 DOMAIN-CONTAINING PROTEIN"/>
    <property type="match status" value="1"/>
</dbReference>
<evidence type="ECO:0000313" key="2">
    <source>
        <dbReference type="Proteomes" id="UP000315017"/>
    </source>
</evidence>
<evidence type="ECO:0008006" key="3">
    <source>
        <dbReference type="Google" id="ProtNLM"/>
    </source>
</evidence>
<accession>A0A517YA95</accession>
<name>A0A517YA95_9BACT</name>
<keyword evidence="2" id="KW-1185">Reference proteome</keyword>
<dbReference type="RefSeq" id="WP_238397729.1">
    <property type="nucleotide sequence ID" value="NZ_CP036274.1"/>
</dbReference>
<dbReference type="Pfam" id="PF12006">
    <property type="entry name" value="DUF3500"/>
    <property type="match status" value="1"/>
</dbReference>
<proteinExistence type="predicted"/>
<dbReference type="AlphaFoldDB" id="A0A517YA95"/>
<dbReference type="InterPro" id="IPR021889">
    <property type="entry name" value="DUF3500"/>
</dbReference>
<evidence type="ECO:0000313" key="1">
    <source>
        <dbReference type="EMBL" id="QDU27156.1"/>
    </source>
</evidence>
<dbReference type="PANTHER" id="PTHR37489:SF1">
    <property type="entry name" value="DUF3500 DOMAIN-CONTAINING PROTEIN"/>
    <property type="match status" value="1"/>
</dbReference>